<evidence type="ECO:0000256" key="2">
    <source>
        <dbReference type="SAM" id="MobiDB-lite"/>
    </source>
</evidence>
<keyword evidence="1" id="KW-0378">Hydrolase</keyword>
<dbReference type="InterPro" id="IPR057670">
    <property type="entry name" value="SH3_retrovirus"/>
</dbReference>
<evidence type="ECO:0000313" key="7">
    <source>
        <dbReference type="Proteomes" id="UP000288805"/>
    </source>
</evidence>
<dbReference type="InterPro" id="IPR043502">
    <property type="entry name" value="DNA/RNA_pol_sf"/>
</dbReference>
<evidence type="ECO:0000259" key="3">
    <source>
        <dbReference type="Pfam" id="PF07727"/>
    </source>
</evidence>
<dbReference type="InterPro" id="IPR013103">
    <property type="entry name" value="RVT_2"/>
</dbReference>
<gene>
    <name evidence="6" type="primary">RE1_1769</name>
    <name evidence="6" type="ORF">CK203_078708</name>
</gene>
<dbReference type="Pfam" id="PF07727">
    <property type="entry name" value="RVT_2"/>
    <property type="match status" value="1"/>
</dbReference>
<dbReference type="AlphaFoldDB" id="A0A438E5X1"/>
<dbReference type="EMBL" id="QGNW01001385">
    <property type="protein sequence ID" value="RVW43146.1"/>
    <property type="molecule type" value="Genomic_DNA"/>
</dbReference>
<dbReference type="Proteomes" id="UP000288805">
    <property type="component" value="Unassembled WGS sequence"/>
</dbReference>
<dbReference type="CDD" id="cd09272">
    <property type="entry name" value="RNase_HI_RT_Ty1"/>
    <property type="match status" value="1"/>
</dbReference>
<dbReference type="Gene3D" id="3.30.420.10">
    <property type="entry name" value="Ribonuclease H-like superfamily/Ribonuclease H"/>
    <property type="match status" value="1"/>
</dbReference>
<protein>
    <submittedName>
        <fullName evidence="6">Retrovirus-related Pol polyprotein from transposon RE1</fullName>
    </submittedName>
</protein>
<dbReference type="SUPFAM" id="SSF53098">
    <property type="entry name" value="Ribonuclease H-like"/>
    <property type="match status" value="1"/>
</dbReference>
<feature type="domain" description="Retroviral polymerase SH3-like" evidence="5">
    <location>
        <begin position="412"/>
        <end position="470"/>
    </location>
</feature>
<dbReference type="PANTHER" id="PTHR11439">
    <property type="entry name" value="GAG-POL-RELATED RETROTRANSPOSON"/>
    <property type="match status" value="1"/>
</dbReference>
<dbReference type="InterPro" id="IPR012337">
    <property type="entry name" value="RNaseH-like_sf"/>
</dbReference>
<accession>A0A438E5X1</accession>
<feature type="domain" description="Reverse transcriptase Ty1/copia-type" evidence="3">
    <location>
        <begin position="620"/>
        <end position="704"/>
    </location>
</feature>
<dbReference type="Pfam" id="PF25597">
    <property type="entry name" value="SH3_retrovirus"/>
    <property type="match status" value="1"/>
</dbReference>
<proteinExistence type="predicted"/>
<dbReference type="PANTHER" id="PTHR11439:SF467">
    <property type="entry name" value="INTEGRASE CATALYTIC DOMAIN-CONTAINING PROTEIN"/>
    <property type="match status" value="1"/>
</dbReference>
<organism evidence="6 7">
    <name type="scientific">Vitis vinifera</name>
    <name type="common">Grape</name>
    <dbReference type="NCBI Taxonomy" id="29760"/>
    <lineage>
        <taxon>Eukaryota</taxon>
        <taxon>Viridiplantae</taxon>
        <taxon>Streptophyta</taxon>
        <taxon>Embryophyta</taxon>
        <taxon>Tracheophyta</taxon>
        <taxon>Spermatophyta</taxon>
        <taxon>Magnoliopsida</taxon>
        <taxon>eudicotyledons</taxon>
        <taxon>Gunneridae</taxon>
        <taxon>Pentapetalae</taxon>
        <taxon>rosids</taxon>
        <taxon>Vitales</taxon>
        <taxon>Vitaceae</taxon>
        <taxon>Viteae</taxon>
        <taxon>Vitis</taxon>
    </lineage>
</organism>
<comment type="caution">
    <text evidence="6">The sequence shown here is derived from an EMBL/GenBank/DDBJ whole genome shotgun (WGS) entry which is preliminary data.</text>
</comment>
<sequence length="944" mass="106244">MKQAGGSIEKYYNDLQGLWQEIDFHHPNPMECAIDIQKYNSILQEDHVYTFLDGLDDRLDKTRSDVLQLKPFPMMEHAYAFVHRGDVRQTVMISGADTTPGAVMASKGIKGSHYQTPLKPGALSLSNGKSNSSSKTKTPSDGMKCTHCGNSIHTRDTYFKLHGYLDWWNDFQARKKRETSANDDHTRKVVVVTCDPSLSLIPQVESPHDPGTSGKTLHISTHNDDDDWILDSGATDYMTFDSNDFSNATQLRRSCVTNANGVTYPVIEAGTVTLSLSFSLSNTLLVSSLSNRLTSDILTKKIIGHGTKRGGLYYVDDFSSRRANHMHHTLNNKERQNGTAEKKNVHILETTRALLINAHVPNRYWSDAVATTVHLLNRMPTKVLQFQTPLKVISDHVSLPTILMIPPRIFGCIAFVHLHKNQRTKLDPCAVRCLFLGYGVHKKGYRCYDPICKRTYITMDVTFLESETKTSITAHPNDGNDMVEPPRIEAEPVPESSEDAKSDESLHSLVPDDPHPKNIPEVSSSITPLQTNAIDTSMGFVLPFRHNRGKPPYQYSLDIEEQRSKYPIAKYVSTQRLFEPLRAFAHTLSSCQIPSSVEEALSDSKWAQAIKEELVALQKNNTWFFSVLAEGRKIMECKVLLSLAANLDWPLHQLDVKNAFLHGDLEEEIFMDIPPGYTATSEAKIACSLQRALYGLKQSPRAWFGIEVARSRQCIFLSQRKYILDLLAEVGLLECKPIDIPIVQNHKLGEYVDQVLVDKQMYQRLVGKLIYLSHARPDIAYAVSVVSQFMHCPSEDHMDVVMRILRYLKSSPRKGLMFSKNGHLNVAGYIDADWAGNITDMKSTLGYFTSMGGNLVTWRSKKKKVVALSSAEAEFRGMVKGICELLWLKKLLVEIGVAPSSEMNLLCDNKATIAISHNPVQHDRTNHVEVDRNFIKQNLEEKII</sequence>
<keyword evidence="1" id="KW-0645">Protease</keyword>
<feature type="compositionally biased region" description="Basic and acidic residues" evidence="2">
    <location>
        <begin position="498"/>
        <end position="518"/>
    </location>
</feature>
<feature type="domain" description="Retrovirus-related Pol polyprotein from transposon TNT 1-94-like beta-barrel" evidence="4">
    <location>
        <begin position="228"/>
        <end position="295"/>
    </location>
</feature>
<evidence type="ECO:0000259" key="4">
    <source>
        <dbReference type="Pfam" id="PF22936"/>
    </source>
</evidence>
<keyword evidence="1" id="KW-0064">Aspartyl protease</keyword>
<name>A0A438E5X1_VITVI</name>
<dbReference type="InterPro" id="IPR054722">
    <property type="entry name" value="PolX-like_BBD"/>
</dbReference>
<reference evidence="6 7" key="1">
    <citation type="journal article" date="2018" name="PLoS Genet.">
        <title>Population sequencing reveals clonal diversity and ancestral inbreeding in the grapevine cultivar Chardonnay.</title>
        <authorList>
            <person name="Roach M.J."/>
            <person name="Johnson D.L."/>
            <person name="Bohlmann J."/>
            <person name="van Vuuren H.J."/>
            <person name="Jones S.J."/>
            <person name="Pretorius I.S."/>
            <person name="Schmidt S.A."/>
            <person name="Borneman A.R."/>
        </authorList>
    </citation>
    <scope>NUCLEOTIDE SEQUENCE [LARGE SCALE GENOMIC DNA]</scope>
    <source>
        <strain evidence="7">cv. Chardonnay</strain>
        <tissue evidence="6">Leaf</tissue>
    </source>
</reference>
<feature type="compositionally biased region" description="Low complexity" evidence="2">
    <location>
        <begin position="123"/>
        <end position="140"/>
    </location>
</feature>
<dbReference type="Pfam" id="PF22936">
    <property type="entry name" value="Pol_BBD"/>
    <property type="match status" value="1"/>
</dbReference>
<dbReference type="InterPro" id="IPR036397">
    <property type="entry name" value="RNaseH_sf"/>
</dbReference>
<evidence type="ECO:0000313" key="6">
    <source>
        <dbReference type="EMBL" id="RVW43146.1"/>
    </source>
</evidence>
<evidence type="ECO:0000256" key="1">
    <source>
        <dbReference type="ARBA" id="ARBA00022750"/>
    </source>
</evidence>
<dbReference type="GO" id="GO:0004190">
    <property type="term" value="F:aspartic-type endopeptidase activity"/>
    <property type="evidence" value="ECO:0007669"/>
    <property type="project" value="UniProtKB-KW"/>
</dbReference>
<dbReference type="SUPFAM" id="SSF56672">
    <property type="entry name" value="DNA/RNA polymerases"/>
    <property type="match status" value="1"/>
</dbReference>
<feature type="region of interest" description="Disordered" evidence="2">
    <location>
        <begin position="116"/>
        <end position="143"/>
    </location>
</feature>
<feature type="region of interest" description="Disordered" evidence="2">
    <location>
        <begin position="470"/>
        <end position="518"/>
    </location>
</feature>
<dbReference type="GO" id="GO:0003676">
    <property type="term" value="F:nucleic acid binding"/>
    <property type="evidence" value="ECO:0007669"/>
    <property type="project" value="InterPro"/>
</dbReference>
<evidence type="ECO:0000259" key="5">
    <source>
        <dbReference type="Pfam" id="PF25597"/>
    </source>
</evidence>